<evidence type="ECO:0000259" key="2">
    <source>
        <dbReference type="PROSITE" id="PS51819"/>
    </source>
</evidence>
<proteinExistence type="predicted"/>
<gene>
    <name evidence="3" type="ORF">PAI11_35660</name>
</gene>
<dbReference type="PROSITE" id="PS51819">
    <property type="entry name" value="VOC"/>
    <property type="match status" value="1"/>
</dbReference>
<dbReference type="GO" id="GO:0046491">
    <property type="term" value="P:L-methylmalonyl-CoA metabolic process"/>
    <property type="evidence" value="ECO:0007669"/>
    <property type="project" value="TreeGrafter"/>
</dbReference>
<protein>
    <submittedName>
        <fullName evidence="3">Glyoxalase/bleomycin resistance protein/dioxygenase</fullName>
    </submittedName>
</protein>
<dbReference type="AlphaFoldDB" id="H0E9P6"/>
<name>H0E9P6_9ACTN</name>
<dbReference type="PANTHER" id="PTHR43048:SF3">
    <property type="entry name" value="METHYLMALONYL-COA EPIMERASE, MITOCHONDRIAL"/>
    <property type="match status" value="1"/>
</dbReference>
<accession>H0E9P6</accession>
<evidence type="ECO:0000313" key="4">
    <source>
        <dbReference type="Proteomes" id="UP000005143"/>
    </source>
</evidence>
<dbReference type="Gene3D" id="3.10.180.10">
    <property type="entry name" value="2,3-Dihydroxybiphenyl 1,2-Dioxygenase, domain 1"/>
    <property type="match status" value="1"/>
</dbReference>
<keyword evidence="4" id="KW-1185">Reference proteome</keyword>
<dbReference type="PANTHER" id="PTHR43048">
    <property type="entry name" value="METHYLMALONYL-COA EPIMERASE"/>
    <property type="match status" value="1"/>
</dbReference>
<dbReference type="GO" id="GO:0004493">
    <property type="term" value="F:methylmalonyl-CoA epimerase activity"/>
    <property type="evidence" value="ECO:0007669"/>
    <property type="project" value="TreeGrafter"/>
</dbReference>
<dbReference type="EMBL" id="AGUD01000266">
    <property type="protein sequence ID" value="EHN09590.1"/>
    <property type="molecule type" value="Genomic_DNA"/>
</dbReference>
<evidence type="ECO:0000313" key="3">
    <source>
        <dbReference type="EMBL" id="EHN09590.1"/>
    </source>
</evidence>
<feature type="domain" description="VOC" evidence="2">
    <location>
        <begin position="22"/>
        <end position="132"/>
    </location>
</feature>
<comment type="caution">
    <text evidence="3">The sequence shown here is derived from an EMBL/GenBank/DDBJ whole genome shotgun (WGS) entry which is preliminary data.</text>
</comment>
<dbReference type="GO" id="GO:0051213">
    <property type="term" value="F:dioxygenase activity"/>
    <property type="evidence" value="ECO:0007669"/>
    <property type="project" value="UniProtKB-KW"/>
</dbReference>
<reference evidence="3 4" key="1">
    <citation type="journal article" date="2013" name="Biodegradation">
        <title>Quantitative proteomic analysis of ibuprofen-degrading Patulibacter sp. strain I11.</title>
        <authorList>
            <person name="Almeida B."/>
            <person name="Kjeldal H."/>
            <person name="Lolas I."/>
            <person name="Knudsen A.D."/>
            <person name="Carvalho G."/>
            <person name="Nielsen K.L."/>
            <person name="Barreto Crespo M.T."/>
            <person name="Stensballe A."/>
            <person name="Nielsen J.L."/>
        </authorList>
    </citation>
    <scope>NUCLEOTIDE SEQUENCE [LARGE SCALE GENOMIC DNA]</scope>
    <source>
        <strain evidence="3 4">I11</strain>
    </source>
</reference>
<organism evidence="3 4">
    <name type="scientific">Patulibacter medicamentivorans</name>
    <dbReference type="NCBI Taxonomy" id="1097667"/>
    <lineage>
        <taxon>Bacteria</taxon>
        <taxon>Bacillati</taxon>
        <taxon>Actinomycetota</taxon>
        <taxon>Thermoleophilia</taxon>
        <taxon>Solirubrobacterales</taxon>
        <taxon>Patulibacteraceae</taxon>
        <taxon>Patulibacter</taxon>
    </lineage>
</organism>
<dbReference type="InterPro" id="IPR004360">
    <property type="entry name" value="Glyas_Fos-R_dOase_dom"/>
</dbReference>
<keyword evidence="1" id="KW-0479">Metal-binding</keyword>
<keyword evidence="3" id="KW-0223">Dioxygenase</keyword>
<evidence type="ECO:0000256" key="1">
    <source>
        <dbReference type="ARBA" id="ARBA00022723"/>
    </source>
</evidence>
<dbReference type="InterPro" id="IPR029068">
    <property type="entry name" value="Glyas_Bleomycin-R_OHBP_Dase"/>
</dbReference>
<dbReference type="Proteomes" id="UP000005143">
    <property type="component" value="Unassembled WGS sequence"/>
</dbReference>
<dbReference type="Pfam" id="PF00903">
    <property type="entry name" value="Glyoxalase"/>
    <property type="match status" value="1"/>
</dbReference>
<sequence length="135" mass="14757">MARSSSIRSARPRGAPMPTITKLDFVGIPTQDAERARRFYGETLGLRQDPNAPTEFWVGETCVSIWEPERLGRPFAPQKNAHLALHVDDVAAARAELEAQGVAFAGDTFDTGVCHMALFTDPDGNDLMLHARHAA</sequence>
<dbReference type="SUPFAM" id="SSF54593">
    <property type="entry name" value="Glyoxalase/Bleomycin resistance protein/Dihydroxybiphenyl dioxygenase"/>
    <property type="match status" value="1"/>
</dbReference>
<keyword evidence="3" id="KW-0560">Oxidoreductase</keyword>
<dbReference type="GO" id="GO:0046872">
    <property type="term" value="F:metal ion binding"/>
    <property type="evidence" value="ECO:0007669"/>
    <property type="project" value="UniProtKB-KW"/>
</dbReference>
<dbReference type="InterPro" id="IPR037523">
    <property type="entry name" value="VOC_core"/>
</dbReference>
<dbReference type="InterPro" id="IPR051785">
    <property type="entry name" value="MMCE/EMCE_epimerase"/>
</dbReference>